<gene>
    <name evidence="3" type="ordered locus">Paes_1113</name>
</gene>
<dbReference type="InterPro" id="IPR011105">
    <property type="entry name" value="Cell_wall_hydrolase_SleB"/>
</dbReference>
<name>B4S7V9_PROA2</name>
<feature type="domain" description="Cell wall hydrolase SleB" evidence="2">
    <location>
        <begin position="80"/>
        <end position="186"/>
    </location>
</feature>
<dbReference type="AlphaFoldDB" id="B4S7V9"/>
<dbReference type="STRING" id="290512.Paes_1113"/>
<dbReference type="KEGG" id="paa:Paes_1113"/>
<keyword evidence="1" id="KW-0472">Membrane</keyword>
<dbReference type="Proteomes" id="UP000002725">
    <property type="component" value="Chromosome"/>
</dbReference>
<proteinExistence type="predicted"/>
<evidence type="ECO:0000256" key="1">
    <source>
        <dbReference type="SAM" id="Phobius"/>
    </source>
</evidence>
<evidence type="ECO:0000313" key="4">
    <source>
        <dbReference type="Proteomes" id="UP000002725"/>
    </source>
</evidence>
<evidence type="ECO:0000313" key="3">
    <source>
        <dbReference type="EMBL" id="ACF46146.1"/>
    </source>
</evidence>
<dbReference type="eggNOG" id="COG3773">
    <property type="taxonomic scope" value="Bacteria"/>
</dbReference>
<dbReference type="Pfam" id="PF07486">
    <property type="entry name" value="Hydrolase_2"/>
    <property type="match status" value="1"/>
</dbReference>
<protein>
    <submittedName>
        <fullName evidence="3">Cell wall hydrolase SleB</fullName>
    </submittedName>
</protein>
<keyword evidence="3" id="KW-0378">Hydrolase</keyword>
<evidence type="ECO:0000259" key="2">
    <source>
        <dbReference type="Pfam" id="PF07486"/>
    </source>
</evidence>
<dbReference type="InterPro" id="IPR042047">
    <property type="entry name" value="SleB_dom1"/>
</dbReference>
<keyword evidence="1" id="KW-1133">Transmembrane helix</keyword>
<dbReference type="HOGENOM" id="CLU_1446457_0_0_10"/>
<dbReference type="GO" id="GO:0016787">
    <property type="term" value="F:hydrolase activity"/>
    <property type="evidence" value="ECO:0007669"/>
    <property type="project" value="UniProtKB-KW"/>
</dbReference>
<organism evidence="3 4">
    <name type="scientific">Prosthecochloris aestuarii (strain DSM 271 / SK 413)</name>
    <dbReference type="NCBI Taxonomy" id="290512"/>
    <lineage>
        <taxon>Bacteria</taxon>
        <taxon>Pseudomonadati</taxon>
        <taxon>Chlorobiota</taxon>
        <taxon>Chlorobiia</taxon>
        <taxon>Chlorobiales</taxon>
        <taxon>Chlorobiaceae</taxon>
        <taxon>Prosthecochloris</taxon>
    </lineage>
</organism>
<dbReference type="EMBL" id="CP001108">
    <property type="protein sequence ID" value="ACF46146.1"/>
    <property type="molecule type" value="Genomic_DNA"/>
</dbReference>
<dbReference type="RefSeq" id="WP_012505681.1">
    <property type="nucleotide sequence ID" value="NC_011059.1"/>
</dbReference>
<keyword evidence="4" id="KW-1185">Reference proteome</keyword>
<dbReference type="Gene3D" id="1.10.10.2520">
    <property type="entry name" value="Cell wall hydrolase SleB, domain 1"/>
    <property type="match status" value="1"/>
</dbReference>
<feature type="transmembrane region" description="Helical" evidence="1">
    <location>
        <begin position="26"/>
        <end position="46"/>
    </location>
</feature>
<keyword evidence="1" id="KW-0812">Transmembrane</keyword>
<accession>B4S7V9</accession>
<sequence length="187" mass="21494">MKQLKRVVKQLPGALQGNKMKTFGNILFLTGFFSMGLFMKSLIIGAHKPQNEYSYKDYVKSFNSQDIEWLARNIYHEARGESWEGMLAVGVVTLNRVASPHYPDTIEGVVKDYKQFSWYWDGMPDTIRDRRAWKKAKAAAAAVLFNSDLSVAETLKDAKHYHAVYVDPYWADTKNQITTIGKHTFYL</sequence>
<reference evidence="3" key="1">
    <citation type="submission" date="2008-06" db="EMBL/GenBank/DDBJ databases">
        <title>Complete sequence of chromosome of Prosthecochloris aestuarii DSM 271.</title>
        <authorList>
            <consortium name="US DOE Joint Genome Institute"/>
            <person name="Lucas S."/>
            <person name="Copeland A."/>
            <person name="Lapidus A."/>
            <person name="Glavina del Rio T."/>
            <person name="Dalin E."/>
            <person name="Tice H."/>
            <person name="Bruce D."/>
            <person name="Goodwin L."/>
            <person name="Pitluck S."/>
            <person name="Schmutz J."/>
            <person name="Larimer F."/>
            <person name="Land M."/>
            <person name="Hauser L."/>
            <person name="Kyrpides N."/>
            <person name="Anderson I."/>
            <person name="Liu Z."/>
            <person name="Li T."/>
            <person name="Zhao F."/>
            <person name="Overmann J."/>
            <person name="Bryant D.A."/>
            <person name="Richardson P."/>
        </authorList>
    </citation>
    <scope>NUCLEOTIDE SEQUENCE [LARGE SCALE GENOMIC DNA]</scope>
    <source>
        <strain evidence="3">DSM 271</strain>
    </source>
</reference>